<dbReference type="AlphaFoldDB" id="A0A6J4NVM4"/>
<gene>
    <name evidence="1" type="ORF">AVDCRST_MAG51-762</name>
</gene>
<organism evidence="1">
    <name type="scientific">uncultured Ramlibacter sp</name>
    <dbReference type="NCBI Taxonomy" id="260755"/>
    <lineage>
        <taxon>Bacteria</taxon>
        <taxon>Pseudomonadati</taxon>
        <taxon>Pseudomonadota</taxon>
        <taxon>Betaproteobacteria</taxon>
        <taxon>Burkholderiales</taxon>
        <taxon>Comamonadaceae</taxon>
        <taxon>Ramlibacter</taxon>
        <taxon>environmental samples</taxon>
    </lineage>
</organism>
<proteinExistence type="predicted"/>
<reference evidence="1" key="1">
    <citation type="submission" date="2020-02" db="EMBL/GenBank/DDBJ databases">
        <authorList>
            <person name="Meier V. D."/>
        </authorList>
    </citation>
    <scope>NUCLEOTIDE SEQUENCE</scope>
    <source>
        <strain evidence="1">AVDCRST_MAG51</strain>
    </source>
</reference>
<sequence length="39" mass="4224">MAWERTRVWALWLAAATGAVQAQTVDGVDLAPTNLMPVL</sequence>
<name>A0A6J4NVM4_9BURK</name>
<feature type="non-terminal residue" evidence="1">
    <location>
        <position position="39"/>
    </location>
</feature>
<evidence type="ECO:0000313" key="1">
    <source>
        <dbReference type="EMBL" id="CAA9398772.1"/>
    </source>
</evidence>
<dbReference type="EMBL" id="CADCUX010000198">
    <property type="protein sequence ID" value="CAA9398772.1"/>
    <property type="molecule type" value="Genomic_DNA"/>
</dbReference>
<protein>
    <submittedName>
        <fullName evidence="1">Uncharacterized protein</fullName>
    </submittedName>
</protein>
<accession>A0A6J4NVM4</accession>